<reference evidence="1 2" key="1">
    <citation type="journal article" date="2023" name="Nat. Commun.">
        <title>Origin of minicircular mitochondrial genomes in red algae.</title>
        <authorList>
            <person name="Lee Y."/>
            <person name="Cho C.H."/>
            <person name="Lee Y.M."/>
            <person name="Park S.I."/>
            <person name="Yang J.H."/>
            <person name="West J.A."/>
            <person name="Bhattacharya D."/>
            <person name="Yoon H.S."/>
        </authorList>
    </citation>
    <scope>NUCLEOTIDE SEQUENCE [LARGE SCALE GENOMIC DNA]</scope>
    <source>
        <strain evidence="1 2">CCMP1338</strain>
        <tissue evidence="1">Whole cell</tissue>
    </source>
</reference>
<keyword evidence="2" id="KW-1185">Reference proteome</keyword>
<organism evidence="1 2">
    <name type="scientific">Rhodosorus marinus</name>
    <dbReference type="NCBI Taxonomy" id="101924"/>
    <lineage>
        <taxon>Eukaryota</taxon>
        <taxon>Rhodophyta</taxon>
        <taxon>Stylonematophyceae</taxon>
        <taxon>Stylonematales</taxon>
        <taxon>Stylonemataceae</taxon>
        <taxon>Rhodosorus</taxon>
    </lineage>
</organism>
<dbReference type="EMBL" id="JAMWBK010000004">
    <property type="protein sequence ID" value="KAJ8905958.1"/>
    <property type="molecule type" value="Genomic_DNA"/>
</dbReference>
<dbReference type="AlphaFoldDB" id="A0AAV8UTV7"/>
<proteinExistence type="predicted"/>
<sequence length="90" mass="10255">MFSVFKCFEPLPQFGEGEFDQLFRHLVNGNMKRDTDQTTCYFATQNDTPRSGASLDFGERLIGLMESSIGYGSAGVRRGSWFERIGKRLF</sequence>
<gene>
    <name evidence="1" type="ORF">NDN08_002459</name>
</gene>
<protein>
    <submittedName>
        <fullName evidence="1">Uncharacterized protein</fullName>
    </submittedName>
</protein>
<dbReference type="Proteomes" id="UP001157974">
    <property type="component" value="Unassembled WGS sequence"/>
</dbReference>
<evidence type="ECO:0000313" key="1">
    <source>
        <dbReference type="EMBL" id="KAJ8905958.1"/>
    </source>
</evidence>
<accession>A0AAV8UTV7</accession>
<evidence type="ECO:0000313" key="2">
    <source>
        <dbReference type="Proteomes" id="UP001157974"/>
    </source>
</evidence>
<comment type="caution">
    <text evidence="1">The sequence shown here is derived from an EMBL/GenBank/DDBJ whole genome shotgun (WGS) entry which is preliminary data.</text>
</comment>
<name>A0AAV8UTV7_9RHOD</name>